<dbReference type="InterPro" id="IPR002317">
    <property type="entry name" value="Ser-tRNA-ligase_type_1"/>
</dbReference>
<dbReference type="GO" id="GO:0006434">
    <property type="term" value="P:seryl-tRNA aminoacylation"/>
    <property type="evidence" value="ECO:0007669"/>
    <property type="project" value="InterPro"/>
</dbReference>
<dbReference type="EMBL" id="ML178832">
    <property type="protein sequence ID" value="TFK99760.1"/>
    <property type="molecule type" value="Genomic_DNA"/>
</dbReference>
<dbReference type="InterPro" id="IPR045864">
    <property type="entry name" value="aa-tRNA-synth_II/BPL/LPL"/>
</dbReference>
<feature type="binding site" evidence="8">
    <location>
        <position position="328"/>
    </location>
    <ligand>
        <name>L-serine</name>
        <dbReference type="ChEBI" id="CHEBI:33384"/>
    </ligand>
</feature>
<dbReference type="GO" id="GO:0005524">
    <property type="term" value="F:ATP binding"/>
    <property type="evidence" value="ECO:0007669"/>
    <property type="project" value="UniProtKB-KW"/>
</dbReference>
<feature type="binding site" evidence="8">
    <location>
        <position position="456"/>
    </location>
    <ligand>
        <name>L-serine</name>
        <dbReference type="ChEBI" id="CHEBI:33384"/>
    </ligand>
</feature>
<dbReference type="UniPathway" id="UPA00906">
    <property type="reaction ID" value="UER00895"/>
</dbReference>
<feature type="domain" description="Aminoacyl-transfer RNA synthetases class-II family profile" evidence="10">
    <location>
        <begin position="190"/>
        <end position="488"/>
    </location>
</feature>
<dbReference type="GO" id="GO:0004828">
    <property type="term" value="F:serine-tRNA ligase activity"/>
    <property type="evidence" value="ECO:0007669"/>
    <property type="project" value="UniProtKB-EC"/>
</dbReference>
<evidence type="ECO:0000256" key="2">
    <source>
        <dbReference type="ARBA" id="ARBA00022598"/>
    </source>
</evidence>
<dbReference type="InterPro" id="IPR010978">
    <property type="entry name" value="tRNA-bd_arm"/>
</dbReference>
<dbReference type="AlphaFoldDB" id="A0A5C3QGZ8"/>
<dbReference type="SUPFAM" id="SSF46589">
    <property type="entry name" value="tRNA-binding arm"/>
    <property type="match status" value="1"/>
</dbReference>
<evidence type="ECO:0000256" key="7">
    <source>
        <dbReference type="ARBA" id="ARBA00034892"/>
    </source>
</evidence>
<dbReference type="PROSITE" id="PS50862">
    <property type="entry name" value="AA_TRNA_LIGASE_II"/>
    <property type="match status" value="1"/>
</dbReference>
<keyword evidence="12" id="KW-1185">Reference proteome</keyword>
<dbReference type="STRING" id="1884261.A0A5C3QGZ8"/>
<dbReference type="InterPro" id="IPR015866">
    <property type="entry name" value="Ser-tRNA-synth_1_N"/>
</dbReference>
<feature type="binding site" evidence="8">
    <location>
        <position position="297"/>
    </location>
    <ligand>
        <name>L-serine</name>
        <dbReference type="ChEBI" id="CHEBI:33384"/>
    </ligand>
</feature>
<evidence type="ECO:0000256" key="4">
    <source>
        <dbReference type="ARBA" id="ARBA00022840"/>
    </source>
</evidence>
<evidence type="ECO:0000256" key="3">
    <source>
        <dbReference type="ARBA" id="ARBA00022741"/>
    </source>
</evidence>
<dbReference type="Gene3D" id="1.10.287.40">
    <property type="entry name" value="Serine-tRNA synthetase, tRNA binding domain"/>
    <property type="match status" value="1"/>
</dbReference>
<gene>
    <name evidence="11" type="ORF">BDV98DRAFT_570802</name>
</gene>
<evidence type="ECO:0000313" key="11">
    <source>
        <dbReference type="EMBL" id="TFK99760.1"/>
    </source>
</evidence>
<keyword evidence="3" id="KW-0547">Nucleotide-binding</keyword>
<evidence type="ECO:0000256" key="5">
    <source>
        <dbReference type="ARBA" id="ARBA00023146"/>
    </source>
</evidence>
<feature type="site" description="Important for serine binding" evidence="8">
    <location>
        <position position="458"/>
    </location>
</feature>
<dbReference type="InterPro" id="IPR002314">
    <property type="entry name" value="aa-tRNA-synt_IIb"/>
</dbReference>
<feature type="binding site" evidence="9">
    <location>
        <begin position="415"/>
        <end position="418"/>
    </location>
    <ligand>
        <name>ATP</name>
        <dbReference type="ChEBI" id="CHEBI:30616"/>
    </ligand>
</feature>
<proteinExistence type="predicted"/>
<feature type="binding site" evidence="8">
    <location>
        <position position="351"/>
    </location>
    <ligand>
        <name>L-serine</name>
        <dbReference type="ChEBI" id="CHEBI:33384"/>
    </ligand>
</feature>
<dbReference type="OrthoDB" id="10264585at2759"/>
<evidence type="ECO:0000256" key="1">
    <source>
        <dbReference type="ARBA" id="ARBA00012840"/>
    </source>
</evidence>
<dbReference type="PIRSF" id="PIRSF001529">
    <property type="entry name" value="Ser-tRNA-synth_IIa"/>
    <property type="match status" value="1"/>
</dbReference>
<dbReference type="Proteomes" id="UP000305067">
    <property type="component" value="Unassembled WGS sequence"/>
</dbReference>
<feature type="binding site" evidence="9">
    <location>
        <begin position="344"/>
        <end position="347"/>
    </location>
    <ligand>
        <name>ATP</name>
        <dbReference type="ChEBI" id="CHEBI:30616"/>
    </ligand>
</feature>
<reference evidence="11 12" key="1">
    <citation type="journal article" date="2019" name="Nat. Ecol. Evol.">
        <title>Megaphylogeny resolves global patterns of mushroom evolution.</title>
        <authorList>
            <person name="Varga T."/>
            <person name="Krizsan K."/>
            <person name="Foldi C."/>
            <person name="Dima B."/>
            <person name="Sanchez-Garcia M."/>
            <person name="Sanchez-Ramirez S."/>
            <person name="Szollosi G.J."/>
            <person name="Szarkandi J.G."/>
            <person name="Papp V."/>
            <person name="Albert L."/>
            <person name="Andreopoulos W."/>
            <person name="Angelini C."/>
            <person name="Antonin V."/>
            <person name="Barry K.W."/>
            <person name="Bougher N.L."/>
            <person name="Buchanan P."/>
            <person name="Buyck B."/>
            <person name="Bense V."/>
            <person name="Catcheside P."/>
            <person name="Chovatia M."/>
            <person name="Cooper J."/>
            <person name="Damon W."/>
            <person name="Desjardin D."/>
            <person name="Finy P."/>
            <person name="Geml J."/>
            <person name="Haridas S."/>
            <person name="Hughes K."/>
            <person name="Justo A."/>
            <person name="Karasinski D."/>
            <person name="Kautmanova I."/>
            <person name="Kiss B."/>
            <person name="Kocsube S."/>
            <person name="Kotiranta H."/>
            <person name="LaButti K.M."/>
            <person name="Lechner B.E."/>
            <person name="Liimatainen K."/>
            <person name="Lipzen A."/>
            <person name="Lukacs Z."/>
            <person name="Mihaltcheva S."/>
            <person name="Morgado L.N."/>
            <person name="Niskanen T."/>
            <person name="Noordeloos M.E."/>
            <person name="Ohm R.A."/>
            <person name="Ortiz-Santana B."/>
            <person name="Ovrebo C."/>
            <person name="Racz N."/>
            <person name="Riley R."/>
            <person name="Savchenko A."/>
            <person name="Shiryaev A."/>
            <person name="Soop K."/>
            <person name="Spirin V."/>
            <person name="Szebenyi C."/>
            <person name="Tomsovsky M."/>
            <person name="Tulloss R.E."/>
            <person name="Uehling J."/>
            <person name="Grigoriev I.V."/>
            <person name="Vagvolgyi C."/>
            <person name="Papp T."/>
            <person name="Martin F.M."/>
            <person name="Miettinen O."/>
            <person name="Hibbett D.S."/>
            <person name="Nagy L.G."/>
        </authorList>
    </citation>
    <scope>NUCLEOTIDE SEQUENCE [LARGE SCALE GENOMIC DNA]</scope>
    <source>
        <strain evidence="11 12">CBS 309.79</strain>
    </source>
</reference>
<evidence type="ECO:0000256" key="9">
    <source>
        <dbReference type="PIRSR" id="PIRSR001529-2"/>
    </source>
</evidence>
<dbReference type="InterPro" id="IPR042103">
    <property type="entry name" value="SerRS_1_N_sf"/>
</dbReference>
<dbReference type="Pfam" id="PF02403">
    <property type="entry name" value="Seryl_tRNA_N"/>
    <property type="match status" value="1"/>
</dbReference>
<dbReference type="PRINTS" id="PR00981">
    <property type="entry name" value="TRNASYNTHSER"/>
</dbReference>
<evidence type="ECO:0000256" key="8">
    <source>
        <dbReference type="PIRSR" id="PIRSR001529-1"/>
    </source>
</evidence>
<dbReference type="EC" id="6.1.1.11" evidence="1"/>
<keyword evidence="2" id="KW-0436">Ligase</keyword>
<accession>A0A5C3QGZ8</accession>
<keyword evidence="5 11" id="KW-0030">Aminoacyl-tRNA synthetase</keyword>
<evidence type="ECO:0000313" key="12">
    <source>
        <dbReference type="Proteomes" id="UP000305067"/>
    </source>
</evidence>
<dbReference type="Gene3D" id="3.30.930.10">
    <property type="entry name" value="Bira Bifunctional Protein, Domain 2"/>
    <property type="match status" value="1"/>
</dbReference>
<dbReference type="InterPro" id="IPR006195">
    <property type="entry name" value="aa-tRNA-synth_II"/>
</dbReference>
<dbReference type="NCBIfam" id="TIGR00414">
    <property type="entry name" value="serS"/>
    <property type="match status" value="1"/>
</dbReference>
<organism evidence="11 12">
    <name type="scientific">Pterulicium gracile</name>
    <dbReference type="NCBI Taxonomy" id="1884261"/>
    <lineage>
        <taxon>Eukaryota</taxon>
        <taxon>Fungi</taxon>
        <taxon>Dikarya</taxon>
        <taxon>Basidiomycota</taxon>
        <taxon>Agaricomycotina</taxon>
        <taxon>Agaricomycetes</taxon>
        <taxon>Agaricomycetidae</taxon>
        <taxon>Agaricales</taxon>
        <taxon>Pleurotineae</taxon>
        <taxon>Pterulaceae</taxon>
        <taxon>Pterulicium</taxon>
    </lineage>
</organism>
<feature type="binding site" evidence="9">
    <location>
        <begin position="328"/>
        <end position="330"/>
    </location>
    <ligand>
        <name>ATP</name>
        <dbReference type="ChEBI" id="CHEBI:30616"/>
    </ligand>
</feature>
<protein>
    <recommendedName>
        <fullName evidence="1">serine--tRNA ligase</fullName>
        <ecNumber evidence="1">6.1.1.11</ecNumber>
    </recommendedName>
    <alternativeName>
        <fullName evidence="6">Seryl-tRNA synthetase</fullName>
    </alternativeName>
    <alternativeName>
        <fullName evidence="7">Seryl-tRNA(Ser) synthetase</fullName>
    </alternativeName>
</protein>
<dbReference type="Pfam" id="PF00587">
    <property type="entry name" value="tRNA-synt_2b"/>
    <property type="match status" value="1"/>
</dbReference>
<evidence type="ECO:0000259" key="10">
    <source>
        <dbReference type="PROSITE" id="PS50862"/>
    </source>
</evidence>
<keyword evidence="4 9" id="KW-0067">ATP-binding</keyword>
<dbReference type="SUPFAM" id="SSF55681">
    <property type="entry name" value="Class II aaRS and biotin synthetases"/>
    <property type="match status" value="1"/>
</dbReference>
<evidence type="ECO:0000256" key="6">
    <source>
        <dbReference type="ARBA" id="ARBA00031113"/>
    </source>
</evidence>
<sequence>MSTSLTTRSARKYSHNWSTFSRCSDLCRYYSTPPSDTSRSTISSIPPPRLDYRAISENVTTRATNALNRNAPVRDDLMQSISRTYKEHKTLLNDVNAKRNLRSVIGQEIQRCAKEKDVVGKQKALEEAKGIKEIISGMEARLVDLEEQLLVDGLTVPNDTHPDTPLGPEDAAVTLATHGAEPLPASPNRDHLNICRKLGLIDLDSAAVVTGSSWYYLLNEAALLEMALTNYALSVAIKHGFKPVTTPDVVRLGVAARCGFQPRDHTADPPASQFYHIANVNVDHSSSSANELVLSGTAEIPLAGLFANKISAPSTLPLKVVGIGKAFRSEAGARGADTRGLYRVHQFSKVELFAVTTQEASESMMEEIRTVQESILNGLGLTYRVLDMPTQELGASAYRKYDMEAWMPGRGKWGEVSSLSNCTDYQARRLHIRYRLPEKPSSDSVAAPLPFAHTLNGTAAAIPRLIIALLENGAVFDETGELKGVELPEVLRPFWVGGESKHILRWR</sequence>
<dbReference type="PANTHER" id="PTHR11778">
    <property type="entry name" value="SERYL-TRNA SYNTHETASE"/>
    <property type="match status" value="1"/>
</dbReference>
<name>A0A5C3QGZ8_9AGAR</name>